<accession>A0A0L0F659</accession>
<dbReference type="EMBL" id="KQ247410">
    <property type="protein sequence ID" value="KNC72205.1"/>
    <property type="molecule type" value="Genomic_DNA"/>
</dbReference>
<gene>
    <name evidence="1" type="ORF">SARC_15243</name>
</gene>
<dbReference type="GeneID" id="25915747"/>
<dbReference type="OrthoDB" id="5951020at2759"/>
<reference evidence="1 2" key="1">
    <citation type="submission" date="2011-02" db="EMBL/GenBank/DDBJ databases">
        <title>The Genome Sequence of Sphaeroforma arctica JP610.</title>
        <authorList>
            <consortium name="The Broad Institute Genome Sequencing Platform"/>
            <person name="Russ C."/>
            <person name="Cuomo C."/>
            <person name="Young S.K."/>
            <person name="Zeng Q."/>
            <person name="Gargeya S."/>
            <person name="Alvarado L."/>
            <person name="Berlin A."/>
            <person name="Chapman S.B."/>
            <person name="Chen Z."/>
            <person name="Freedman E."/>
            <person name="Gellesch M."/>
            <person name="Goldberg J."/>
            <person name="Griggs A."/>
            <person name="Gujja S."/>
            <person name="Heilman E."/>
            <person name="Heiman D."/>
            <person name="Howarth C."/>
            <person name="Mehta T."/>
            <person name="Neiman D."/>
            <person name="Pearson M."/>
            <person name="Roberts A."/>
            <person name="Saif S."/>
            <person name="Shea T."/>
            <person name="Shenoy N."/>
            <person name="Sisk P."/>
            <person name="Stolte C."/>
            <person name="Sykes S."/>
            <person name="White J."/>
            <person name="Yandava C."/>
            <person name="Burger G."/>
            <person name="Gray M.W."/>
            <person name="Holland P.W.H."/>
            <person name="King N."/>
            <person name="Lang F.B.F."/>
            <person name="Roger A.J."/>
            <person name="Ruiz-Trillo I."/>
            <person name="Haas B."/>
            <person name="Nusbaum C."/>
            <person name="Birren B."/>
        </authorList>
    </citation>
    <scope>NUCLEOTIDE SEQUENCE [LARGE SCALE GENOMIC DNA]</scope>
    <source>
        <strain evidence="1 2">JP610</strain>
    </source>
</reference>
<evidence type="ECO:0000313" key="1">
    <source>
        <dbReference type="EMBL" id="KNC72205.1"/>
    </source>
</evidence>
<dbReference type="AlphaFoldDB" id="A0A0L0F659"/>
<feature type="non-terminal residue" evidence="1">
    <location>
        <position position="112"/>
    </location>
</feature>
<evidence type="ECO:0000313" key="2">
    <source>
        <dbReference type="Proteomes" id="UP000054560"/>
    </source>
</evidence>
<name>A0A0L0F659_9EUKA</name>
<proteinExistence type="predicted"/>
<dbReference type="Proteomes" id="UP000054560">
    <property type="component" value="Unassembled WGS sequence"/>
</dbReference>
<dbReference type="eggNOG" id="ENOG502SEHC">
    <property type="taxonomic scope" value="Eukaryota"/>
</dbReference>
<keyword evidence="2" id="KW-1185">Reference proteome</keyword>
<dbReference type="RefSeq" id="XP_014146107.1">
    <property type="nucleotide sequence ID" value="XM_014290632.1"/>
</dbReference>
<sequence>MVLKDDALHSEILKNLLTNQSPQTLVIVSGDGNPNNGGTTFPWCCEEALKRKWKVEVYAYAMSCSSEYARLRKRYPQLMTITYLDDFQHVISYILVRPRLRTVKSVSNLTSP</sequence>
<protein>
    <submittedName>
        <fullName evidence="1">Uncharacterized protein</fullName>
    </submittedName>
</protein>
<organism evidence="1 2">
    <name type="scientific">Sphaeroforma arctica JP610</name>
    <dbReference type="NCBI Taxonomy" id="667725"/>
    <lineage>
        <taxon>Eukaryota</taxon>
        <taxon>Ichthyosporea</taxon>
        <taxon>Ichthyophonida</taxon>
        <taxon>Sphaeroforma</taxon>
    </lineage>
</organism>